<accession>A0A7K9A6S0</accession>
<feature type="coiled-coil region" evidence="1">
    <location>
        <begin position="34"/>
        <end position="89"/>
    </location>
</feature>
<evidence type="ECO:0000259" key="2">
    <source>
        <dbReference type="Pfam" id="PF12001"/>
    </source>
</evidence>
<dbReference type="EMBL" id="VWZG01010396">
    <property type="protein sequence ID" value="NXG23225.1"/>
    <property type="molecule type" value="Genomic_DNA"/>
</dbReference>
<dbReference type="Proteomes" id="UP000591535">
    <property type="component" value="Unassembled WGS sequence"/>
</dbReference>
<organism evidence="3 4">
    <name type="scientific">Grallaria varia</name>
    <name type="common">variegated antpitta</name>
    <dbReference type="NCBI Taxonomy" id="117165"/>
    <lineage>
        <taxon>Eukaryota</taxon>
        <taxon>Metazoa</taxon>
        <taxon>Chordata</taxon>
        <taxon>Craniata</taxon>
        <taxon>Vertebrata</taxon>
        <taxon>Euteleostomi</taxon>
        <taxon>Archelosauria</taxon>
        <taxon>Archosauria</taxon>
        <taxon>Dinosauria</taxon>
        <taxon>Saurischia</taxon>
        <taxon>Theropoda</taxon>
        <taxon>Coelurosauria</taxon>
        <taxon>Aves</taxon>
        <taxon>Neognathae</taxon>
        <taxon>Neoaves</taxon>
        <taxon>Telluraves</taxon>
        <taxon>Australaves</taxon>
        <taxon>Passeriformes</taxon>
        <taxon>Formicariidae</taxon>
        <taxon>Grallaria</taxon>
    </lineage>
</organism>
<dbReference type="AlphaFoldDB" id="A0A7K9A6S0"/>
<evidence type="ECO:0000256" key="1">
    <source>
        <dbReference type="SAM" id="Coils"/>
    </source>
</evidence>
<comment type="caution">
    <text evidence="3">The sequence shown here is derived from an EMBL/GenBank/DDBJ whole genome shotgun (WGS) entry which is preliminary data.</text>
</comment>
<evidence type="ECO:0000313" key="3">
    <source>
        <dbReference type="EMBL" id="NXG23225.1"/>
    </source>
</evidence>
<feature type="non-terminal residue" evidence="3">
    <location>
        <position position="1"/>
    </location>
</feature>
<sequence>LFRLEQLLTTDRRQPRLDGEKETESQWEEMKNKYSEKVCEVDKLRTEVSELSQQLVMKSKQCMQLEAQVQDLQEKLSALHGKCENLEKSKCHLKEEVDTLQHRLKTNMVDHSQTEEYKREVEERADQEIRQILQIVNLLLQAQAASQDRLEQIRTSHHASLRNELKDRIRDLECELDRIKNTQQDSTFQKQSTQAEVEKYKELYLEEAKLRKCLAKKLER</sequence>
<proteinExistence type="predicted"/>
<feature type="non-terminal residue" evidence="3">
    <location>
        <position position="220"/>
    </location>
</feature>
<name>A0A7K9A6S0_9PASS</name>
<evidence type="ECO:0000313" key="4">
    <source>
        <dbReference type="Proteomes" id="UP000591535"/>
    </source>
</evidence>
<dbReference type="Gene3D" id="1.20.5.340">
    <property type="match status" value="1"/>
</dbReference>
<keyword evidence="4" id="KW-1185">Reference proteome</keyword>
<reference evidence="3 4" key="1">
    <citation type="submission" date="2019-09" db="EMBL/GenBank/DDBJ databases">
        <title>Bird 10,000 Genomes (B10K) Project - Family phase.</title>
        <authorList>
            <person name="Zhang G."/>
        </authorList>
    </citation>
    <scope>NUCLEOTIDE SEQUENCE [LARGE SCALE GENOMIC DNA]</scope>
    <source>
        <strain evidence="3">B10K-DU-001-02</strain>
        <tissue evidence="3">Muscle</tissue>
    </source>
</reference>
<gene>
    <name evidence="3" type="primary">Ankrd26_0</name>
    <name evidence="3" type="ORF">GRAVAR_R14967</name>
</gene>
<dbReference type="InterPro" id="IPR021885">
    <property type="entry name" value="DUF3496"/>
</dbReference>
<keyword evidence="1" id="KW-0175">Coiled coil</keyword>
<dbReference type="Pfam" id="PF12001">
    <property type="entry name" value="DUF3496"/>
    <property type="match status" value="1"/>
</dbReference>
<protein>
    <submittedName>
        <fullName evidence="3">ANR26 protein</fullName>
    </submittedName>
</protein>
<feature type="domain" description="DUF3496" evidence="2">
    <location>
        <begin position="163"/>
        <end position="220"/>
    </location>
</feature>